<feature type="compositionally biased region" description="Basic and acidic residues" evidence="6">
    <location>
        <begin position="160"/>
        <end position="197"/>
    </location>
</feature>
<evidence type="ECO:0000256" key="1">
    <source>
        <dbReference type="ARBA" id="ARBA00022679"/>
    </source>
</evidence>
<dbReference type="Pfam" id="PF17919">
    <property type="entry name" value="RT_RNaseH_2"/>
    <property type="match status" value="1"/>
</dbReference>
<name>A0A438GNG7_VITVI</name>
<dbReference type="FunFam" id="3.30.70.270:FF:000020">
    <property type="entry name" value="Transposon Tf2-6 polyprotein-like Protein"/>
    <property type="match status" value="1"/>
</dbReference>
<dbReference type="PANTHER" id="PTHR37984:SF5">
    <property type="entry name" value="PROTEIN NYNRIN-LIKE"/>
    <property type="match status" value="1"/>
</dbReference>
<accession>A0A438GNG7</accession>
<feature type="region of interest" description="Disordered" evidence="6">
    <location>
        <begin position="1"/>
        <end position="51"/>
    </location>
</feature>
<gene>
    <name evidence="8" type="primary">pol_2385</name>
    <name evidence="8" type="ORF">CK203_057594</name>
</gene>
<keyword evidence="2" id="KW-0548">Nucleotidyltransferase</keyword>
<feature type="region of interest" description="Disordered" evidence="6">
    <location>
        <begin position="160"/>
        <end position="200"/>
    </location>
</feature>
<dbReference type="InterPro" id="IPR012337">
    <property type="entry name" value="RNaseH-like_sf"/>
</dbReference>
<feature type="domain" description="Integrase catalytic" evidence="7">
    <location>
        <begin position="1004"/>
        <end position="1168"/>
    </location>
</feature>
<evidence type="ECO:0000256" key="2">
    <source>
        <dbReference type="ARBA" id="ARBA00022695"/>
    </source>
</evidence>
<evidence type="ECO:0000256" key="4">
    <source>
        <dbReference type="ARBA" id="ARBA00022759"/>
    </source>
</evidence>
<evidence type="ECO:0000313" key="9">
    <source>
        <dbReference type="Proteomes" id="UP000288805"/>
    </source>
</evidence>
<dbReference type="Gene3D" id="3.30.420.10">
    <property type="entry name" value="Ribonuclease H-like superfamily/Ribonuclease H"/>
    <property type="match status" value="1"/>
</dbReference>
<dbReference type="InterPro" id="IPR036397">
    <property type="entry name" value="RNaseH_sf"/>
</dbReference>
<dbReference type="SUPFAM" id="SSF53098">
    <property type="entry name" value="Ribonuclease H-like"/>
    <property type="match status" value="1"/>
</dbReference>
<dbReference type="GO" id="GO:0016779">
    <property type="term" value="F:nucleotidyltransferase activity"/>
    <property type="evidence" value="ECO:0007669"/>
    <property type="project" value="UniProtKB-KW"/>
</dbReference>
<dbReference type="GO" id="GO:0015074">
    <property type="term" value="P:DNA integration"/>
    <property type="evidence" value="ECO:0007669"/>
    <property type="project" value="InterPro"/>
</dbReference>
<dbReference type="InterPro" id="IPR043502">
    <property type="entry name" value="DNA/RNA_pol_sf"/>
</dbReference>
<dbReference type="Gene3D" id="3.30.70.270">
    <property type="match status" value="2"/>
</dbReference>
<dbReference type="PROSITE" id="PS50994">
    <property type="entry name" value="INTEGRASE"/>
    <property type="match status" value="1"/>
</dbReference>
<evidence type="ECO:0000259" key="7">
    <source>
        <dbReference type="PROSITE" id="PS50994"/>
    </source>
</evidence>
<dbReference type="GO" id="GO:0004519">
    <property type="term" value="F:endonuclease activity"/>
    <property type="evidence" value="ECO:0007669"/>
    <property type="project" value="UniProtKB-KW"/>
</dbReference>
<keyword evidence="4" id="KW-0255">Endonuclease</keyword>
<keyword evidence="4" id="KW-0378">Hydrolase</keyword>
<dbReference type="Pfam" id="PF00665">
    <property type="entry name" value="rve"/>
    <property type="match status" value="1"/>
</dbReference>
<evidence type="ECO:0000256" key="6">
    <source>
        <dbReference type="SAM" id="MobiDB-lite"/>
    </source>
</evidence>
<keyword evidence="1" id="KW-0808">Transferase</keyword>
<feature type="compositionally biased region" description="Polar residues" evidence="6">
    <location>
        <begin position="13"/>
        <end position="33"/>
    </location>
</feature>
<dbReference type="PANTHER" id="PTHR37984">
    <property type="entry name" value="PROTEIN CBG26694"/>
    <property type="match status" value="1"/>
</dbReference>
<reference evidence="8 9" key="1">
    <citation type="journal article" date="2018" name="PLoS Genet.">
        <title>Population sequencing reveals clonal diversity and ancestral inbreeding in the grapevine cultivar Chardonnay.</title>
        <authorList>
            <person name="Roach M.J."/>
            <person name="Johnson D.L."/>
            <person name="Bohlmann J."/>
            <person name="van Vuuren H.J."/>
            <person name="Jones S.J."/>
            <person name="Pretorius I.S."/>
            <person name="Schmidt S.A."/>
            <person name="Borneman A.R."/>
        </authorList>
    </citation>
    <scope>NUCLEOTIDE SEQUENCE [LARGE SCALE GENOMIC DNA]</scope>
    <source>
        <strain evidence="9">cv. Chardonnay</strain>
        <tissue evidence="8">Leaf</tissue>
    </source>
</reference>
<evidence type="ECO:0000313" key="8">
    <source>
        <dbReference type="EMBL" id="RVW73749.1"/>
    </source>
</evidence>
<dbReference type="CDD" id="cd00303">
    <property type="entry name" value="retropepsin_like"/>
    <property type="match status" value="1"/>
</dbReference>
<feature type="compositionally biased region" description="Low complexity" evidence="6">
    <location>
        <begin position="40"/>
        <end position="51"/>
    </location>
</feature>
<dbReference type="InterPro" id="IPR021109">
    <property type="entry name" value="Peptidase_aspartic_dom_sf"/>
</dbReference>
<sequence>MFGDQANAVGQIKPNNNAPYGNTYNSSWRNHPNFSWKPRAPQYQQSAQPSQQSSSLEQVIVNLSKVVGDFVGDQKAINAQLSQRIDRMDGMHNDLSQKIDNLQYSISRLTNLNTVQEKGRFPSQPHQNPKGIHEVEIHEGESSQVKDVKALITLRSGKKIEKPTSKPHVEEEEETKKGEVMKGKKKDVSEMKEDHDSTVNTNSEKILLKEEMLKKPTSPPFPQALHGKKGIKNASEILEVLRQVKVNIPLLDMIKQVPTYAKFIKDLCTIKRGLNVNKKAFLTEQVSAIIQSKSPLKYKDPGCPTISIMIRGKVVEKALLDLGASVNLLPYSVYKQLGLDFVVLDTDPTVKEANSVPIILGRPFLATSNAIINCRIGLMQLTFGNMTLELNIFDMSKKQITLEEEEGPEEVCIIDTLVEEHCWSRREEILPLYNKEEGETTEEETPKLNLKPLPVELKYTYLEENNQCPVVISSSLTSHQEKFLLEVLKRCKKAIGWQISYLKGISRLVCTHHIYMEEKVKPIRQPQRRLNPHLQEVVLTEVLKLLKQVLFIPYLTALGVFPIEIDVEDQEKTTFTCPFGTYAYRRMSFSLCKAPATFQRFNLEAVLNRCIEKGLVLNWEKCHFMVHQGIVLGHIISEKGIEVDKAKVELIAKLPSPTTMKGVRQFLGHAGFYRRFIQDFSKLSRPLCELLAEDAKFVWDERCQKSFDQLKQFLTTAPIVRAPNWQLPFEVMCNASDFAIGAVLGQREDGKPYVIYYASKTLNEAQRNYTTTEKELDKKGVENVVADHLSRLAIAHNSRVLPINDVIRLMDSYALALVQIGNLRIGSSRWGCNYGDACFPNRAMELQSLVLHEFELPKALPLLVQVAPPSFGMLELIHKLIKHVYKIALFGSNHDDFPEESLMLLEKAPWYAHIANYLVTSEVPSEWKAQDRKHFFAKIHAYYWEEPFLFKYCADQIIRKCVPEEEQQGILSHCHENTCGGHFASQKTAMKMPKTREAYKRNQMPMNPILIVDLFYVWGIDFMGPFPMSFGNSYILVGVDYVSKWVEAIPCKHNDHRVVLKFLKENIFSRFGVPKAIISDGGTHFCNKPFETLLAKYGVKHKVATPYHPQTSGQVELANREIKNIMMKVVITSRKDWSIKLHDSLWAYRTAYKTILGMSPYRLIYGKACHLPMEVEYKAWWAIKRLNMDLIRAGAKRCLDLNEMEELRNDAYINSKVAKQRMKKWHDQLISNKELRNGQRVLLYDSRLHIFLGKLKSRWIGPFIIYQVHLNGVVELLNSNGIDTFRVNGHRLKPFIEPFKLEKEEINLLEPQKA</sequence>
<comment type="caution">
    <text evidence="8">The sequence shown here is derived from an EMBL/GenBank/DDBJ whole genome shotgun (WGS) entry which is preliminary data.</text>
</comment>
<organism evidence="8 9">
    <name type="scientific">Vitis vinifera</name>
    <name type="common">Grape</name>
    <dbReference type="NCBI Taxonomy" id="29760"/>
    <lineage>
        <taxon>Eukaryota</taxon>
        <taxon>Viridiplantae</taxon>
        <taxon>Streptophyta</taxon>
        <taxon>Embryophyta</taxon>
        <taxon>Tracheophyta</taxon>
        <taxon>Spermatophyta</taxon>
        <taxon>Magnoliopsida</taxon>
        <taxon>eudicotyledons</taxon>
        <taxon>Gunneridae</taxon>
        <taxon>Pentapetalae</taxon>
        <taxon>rosids</taxon>
        <taxon>Vitales</taxon>
        <taxon>Vitaceae</taxon>
        <taxon>Viteae</taxon>
        <taxon>Vitis</taxon>
    </lineage>
</organism>
<dbReference type="InterPro" id="IPR001584">
    <property type="entry name" value="Integrase_cat-core"/>
</dbReference>
<evidence type="ECO:0000256" key="3">
    <source>
        <dbReference type="ARBA" id="ARBA00022722"/>
    </source>
</evidence>
<dbReference type="SUPFAM" id="SSF56672">
    <property type="entry name" value="DNA/RNA polymerases"/>
    <property type="match status" value="1"/>
</dbReference>
<dbReference type="Gene3D" id="3.10.10.10">
    <property type="entry name" value="HIV Type 1 Reverse Transcriptase, subunit A, domain 1"/>
    <property type="match status" value="2"/>
</dbReference>
<protein>
    <submittedName>
        <fullName evidence="8">Retrovirus-related Pol polyprotein from transposon 17.6</fullName>
    </submittedName>
</protein>
<dbReference type="InterPro" id="IPR041577">
    <property type="entry name" value="RT_RNaseH_2"/>
</dbReference>
<dbReference type="InterPro" id="IPR043128">
    <property type="entry name" value="Rev_trsase/Diguanyl_cyclase"/>
</dbReference>
<dbReference type="Gene3D" id="2.40.70.10">
    <property type="entry name" value="Acid Proteases"/>
    <property type="match status" value="1"/>
</dbReference>
<keyword evidence="3" id="KW-0540">Nuclease</keyword>
<dbReference type="GO" id="GO:0003676">
    <property type="term" value="F:nucleic acid binding"/>
    <property type="evidence" value="ECO:0007669"/>
    <property type="project" value="InterPro"/>
</dbReference>
<dbReference type="InterPro" id="IPR050951">
    <property type="entry name" value="Retrovirus_Pol_polyprotein"/>
</dbReference>
<proteinExistence type="predicted"/>
<dbReference type="Proteomes" id="UP000288805">
    <property type="component" value="Unassembled WGS sequence"/>
</dbReference>
<keyword evidence="5" id="KW-0511">Multifunctional enzyme</keyword>
<evidence type="ECO:0000256" key="5">
    <source>
        <dbReference type="ARBA" id="ARBA00023268"/>
    </source>
</evidence>
<dbReference type="EMBL" id="QGNW01000384">
    <property type="protein sequence ID" value="RVW73749.1"/>
    <property type="molecule type" value="Genomic_DNA"/>
</dbReference>